<gene>
    <name evidence="3" type="ORF">DM867_04415</name>
    <name evidence="2" type="ORF">DMP03_08795</name>
    <name evidence="4" type="ORF">DP108_08705</name>
</gene>
<comment type="caution">
    <text evidence="3">The sequence shown here is derived from an EMBL/GenBank/DDBJ whole genome shotgun (WGS) entry which is preliminary data.</text>
</comment>
<dbReference type="Proteomes" id="UP000326302">
    <property type="component" value="Unassembled WGS sequence"/>
</dbReference>
<protein>
    <submittedName>
        <fullName evidence="3">DUF502 domain-containing protein</fullName>
    </submittedName>
</protein>
<accession>A0A5N5UCG6</accession>
<sequence length="201" mass="22300">MLPSSWKRDFASGLVVLVPVLATVFVITYLYDFLFDIITRTGILDNYETIPAEAYVPLALAFFLLFVLAVGYLMRTTVGDIIERVLDDVFNAIPGLRIVYNASKMAAETAFSGTGDLQSPVKLEVWDGLRMTAFKTGKTTEDGRDVLFLPTSPNITTGFVIEVEPHEYDETDESVEDALTRVLSAGFGENEPDIPDEMLRD</sequence>
<dbReference type="EMBL" id="QJOW01000003">
    <property type="protein sequence ID" value="KAB7515320.1"/>
    <property type="molecule type" value="Genomic_DNA"/>
</dbReference>
<reference evidence="5 6" key="1">
    <citation type="submission" date="2019-10" db="EMBL/GenBank/DDBJ databases">
        <title>Unraveling microbial dark matter from salterns through culturing: the case of the genus Halosegnis.</title>
        <authorList>
            <person name="Duran-Viseras A."/>
            <person name="Andrei A.-S."/>
            <person name="Vera-Gargallo B."/>
            <person name="Ghai R."/>
            <person name="Sanchez-Porro C."/>
            <person name="Ventosa A."/>
        </authorList>
    </citation>
    <scope>NUCLEOTIDE SEQUENCE [LARGE SCALE GENOMIC DNA]</scope>
    <source>
        <strain evidence="2 6">F17-44</strain>
        <strain evidence="3 7">F18-79</strain>
        <strain evidence="4 5">F19-13</strain>
    </source>
</reference>
<evidence type="ECO:0000256" key="1">
    <source>
        <dbReference type="SAM" id="Phobius"/>
    </source>
</evidence>
<dbReference type="Proteomes" id="UP000326865">
    <property type="component" value="Unassembled WGS sequence"/>
</dbReference>
<dbReference type="OrthoDB" id="156682at2157"/>
<proteinExistence type="predicted"/>
<dbReference type="RefSeq" id="WP_152120320.1">
    <property type="nucleotide sequence ID" value="NZ_QJOW01000003.1"/>
</dbReference>
<dbReference type="EMBL" id="QKKZ01000001">
    <property type="protein sequence ID" value="KAB7516374.1"/>
    <property type="molecule type" value="Genomic_DNA"/>
</dbReference>
<dbReference type="InterPro" id="IPR007462">
    <property type="entry name" value="COV1-like"/>
</dbReference>
<organism evidence="3 7">
    <name type="scientific">Halosegnis rubeus</name>
    <dbReference type="NCBI Taxonomy" id="2212850"/>
    <lineage>
        <taxon>Archaea</taxon>
        <taxon>Methanobacteriati</taxon>
        <taxon>Methanobacteriota</taxon>
        <taxon>Stenosarchaea group</taxon>
        <taxon>Halobacteria</taxon>
        <taxon>Halobacteriales</taxon>
        <taxon>Natronomonadaceae</taxon>
        <taxon>Halosegnis</taxon>
    </lineage>
</organism>
<evidence type="ECO:0000313" key="5">
    <source>
        <dbReference type="Proteomes" id="UP000326207"/>
    </source>
</evidence>
<dbReference type="PANTHER" id="PTHR31876">
    <property type="entry name" value="COV-LIKE PROTEIN 1"/>
    <property type="match status" value="1"/>
</dbReference>
<feature type="transmembrane region" description="Helical" evidence="1">
    <location>
        <begin position="12"/>
        <end position="34"/>
    </location>
</feature>
<evidence type="ECO:0000313" key="3">
    <source>
        <dbReference type="EMBL" id="KAB7516374.1"/>
    </source>
</evidence>
<feature type="transmembrane region" description="Helical" evidence="1">
    <location>
        <begin position="54"/>
        <end position="74"/>
    </location>
</feature>
<dbReference type="Pfam" id="PF04367">
    <property type="entry name" value="DUF502"/>
    <property type="match status" value="1"/>
</dbReference>
<dbReference type="EMBL" id="QMDY01000004">
    <property type="protein sequence ID" value="KAB7517638.1"/>
    <property type="molecule type" value="Genomic_DNA"/>
</dbReference>
<keyword evidence="7" id="KW-1185">Reference proteome</keyword>
<name>A0A5N5UCG6_9EURY</name>
<evidence type="ECO:0000313" key="2">
    <source>
        <dbReference type="EMBL" id="KAB7515320.1"/>
    </source>
</evidence>
<evidence type="ECO:0000313" key="7">
    <source>
        <dbReference type="Proteomes" id="UP000326865"/>
    </source>
</evidence>
<dbReference type="AlphaFoldDB" id="A0A5N5UCG6"/>
<keyword evidence="1" id="KW-1133">Transmembrane helix</keyword>
<dbReference type="PANTHER" id="PTHR31876:SF26">
    <property type="entry name" value="PROTEIN LIKE COV 2"/>
    <property type="match status" value="1"/>
</dbReference>
<evidence type="ECO:0000313" key="4">
    <source>
        <dbReference type="EMBL" id="KAB7517638.1"/>
    </source>
</evidence>
<accession>A0A5N5UGN7</accession>
<accession>A0A5N5U9J0</accession>
<keyword evidence="1" id="KW-0472">Membrane</keyword>
<keyword evidence="1" id="KW-0812">Transmembrane</keyword>
<dbReference type="Proteomes" id="UP000326207">
    <property type="component" value="Unassembled WGS sequence"/>
</dbReference>
<evidence type="ECO:0000313" key="6">
    <source>
        <dbReference type="Proteomes" id="UP000326302"/>
    </source>
</evidence>